<proteinExistence type="predicted"/>
<feature type="region of interest" description="Disordered" evidence="4">
    <location>
        <begin position="1"/>
        <end position="30"/>
    </location>
</feature>
<dbReference type="Gene3D" id="2.130.10.10">
    <property type="entry name" value="YVTN repeat-like/Quinoprotein amine dehydrogenase"/>
    <property type="match status" value="2"/>
</dbReference>
<keyword evidence="2" id="KW-0677">Repeat</keyword>
<dbReference type="InterPro" id="IPR001680">
    <property type="entry name" value="WD40_rpt"/>
</dbReference>
<dbReference type="GO" id="GO:0031464">
    <property type="term" value="C:Cul4A-RING E3 ubiquitin ligase complex"/>
    <property type="evidence" value="ECO:0007669"/>
    <property type="project" value="TreeGrafter"/>
</dbReference>
<dbReference type="AlphaFoldDB" id="A0AAD9DFQ3"/>
<evidence type="ECO:0000256" key="4">
    <source>
        <dbReference type="SAM" id="MobiDB-lite"/>
    </source>
</evidence>
<evidence type="ECO:0000256" key="1">
    <source>
        <dbReference type="ARBA" id="ARBA00022574"/>
    </source>
</evidence>
<dbReference type="GO" id="GO:0043161">
    <property type="term" value="P:proteasome-mediated ubiquitin-dependent protein catabolic process"/>
    <property type="evidence" value="ECO:0007669"/>
    <property type="project" value="TreeGrafter"/>
</dbReference>
<feature type="compositionally biased region" description="Basic residues" evidence="4">
    <location>
        <begin position="683"/>
        <end position="692"/>
    </location>
</feature>
<gene>
    <name evidence="5" type="ORF">QTG54_003391</name>
</gene>
<dbReference type="PANTHER" id="PTHR46202">
    <property type="entry name" value="DNA EXCISION REPAIR PROTEIN ERCC-8"/>
    <property type="match status" value="1"/>
</dbReference>
<evidence type="ECO:0000313" key="6">
    <source>
        <dbReference type="Proteomes" id="UP001224775"/>
    </source>
</evidence>
<dbReference type="GO" id="GO:0000109">
    <property type="term" value="C:nucleotide-excision repair complex"/>
    <property type="evidence" value="ECO:0007669"/>
    <property type="project" value="TreeGrafter"/>
</dbReference>
<organism evidence="5 6">
    <name type="scientific">Skeletonema marinoi</name>
    <dbReference type="NCBI Taxonomy" id="267567"/>
    <lineage>
        <taxon>Eukaryota</taxon>
        <taxon>Sar</taxon>
        <taxon>Stramenopiles</taxon>
        <taxon>Ochrophyta</taxon>
        <taxon>Bacillariophyta</taxon>
        <taxon>Coscinodiscophyceae</taxon>
        <taxon>Thalassiosirophycidae</taxon>
        <taxon>Thalassiosirales</taxon>
        <taxon>Skeletonemataceae</taxon>
        <taxon>Skeletonema</taxon>
        <taxon>Skeletonema marinoi-dohrnii complex</taxon>
    </lineage>
</organism>
<accession>A0AAD9DFQ3</accession>
<protein>
    <submittedName>
        <fullName evidence="5">DNA excision repair protein ERCC8</fullName>
    </submittedName>
</protein>
<dbReference type="PROSITE" id="PS50082">
    <property type="entry name" value="WD_REPEATS_2"/>
    <property type="match status" value="2"/>
</dbReference>
<dbReference type="PROSITE" id="PS50294">
    <property type="entry name" value="WD_REPEATS_REGION"/>
    <property type="match status" value="2"/>
</dbReference>
<feature type="repeat" description="WD" evidence="3">
    <location>
        <begin position="374"/>
        <end position="409"/>
    </location>
</feature>
<dbReference type="Pfam" id="PF00400">
    <property type="entry name" value="WD40"/>
    <property type="match status" value="3"/>
</dbReference>
<dbReference type="PANTHER" id="PTHR46202:SF1">
    <property type="entry name" value="DNA EXCISION REPAIR PROTEIN ERCC-8"/>
    <property type="match status" value="1"/>
</dbReference>
<evidence type="ECO:0000313" key="5">
    <source>
        <dbReference type="EMBL" id="KAK1745467.1"/>
    </source>
</evidence>
<dbReference type="PROSITE" id="PS00678">
    <property type="entry name" value="WD_REPEATS_1"/>
    <property type="match status" value="1"/>
</dbReference>
<name>A0AAD9DFQ3_9STRA</name>
<sequence>MQQQQQPPSRGSTESESNLQQKQKRSRRRSIQSHLLWRSFLGAPAAWSGSSSNSRGVYLLDDNVAEDKDDQLNGKSRIRGISSTKRMFHLPCSLRDVVLHNIGKNNRLDNDDNVRQSRHNNNRTLHGGHSYLQLLPQPRIVGATLSTSRRFSSSGISCMDLDKGYDLNSSTATSPPRYLLVGSGGSECTICLYDVSFFGSDECLNQNNRSQSQQYNVHNTQQHRQQTKSTIASMTHRPIARSIRHSNDTAITDASGVPNGHRQPILSVKWYPADVYGSFVSASISGEILIWDAQQFVPVFATYTHVYSGPSSPTAADEDSNKSVAPLKCMDLPKSPEGCPHGSALLALGLGGGDGRGVIQLCDTFRGGSATHELIGHTGGVNGLEWDPQHPFRLASAGEDCTVRLWDIRKAGASACLGVLDREKGMYGDDAVSSKVSLVQPSPKKRRMGVQQYHHINDLSRFQGVESHGVPVSSVAFTPSGDELVSAGIDGKIYHWDLRSDSCFDSPEAALRSKLRQGGANPACVDPAVSMGGRLYPTVFTAGQSRSSTLGSSKRPSYRRNKTVLAISQTGSRDTTTLFASTTSVTRDSKIHGYSLYNGTEQFVLDGHLGDVTCLLPISNWDNRRVNCCDDTRYDVKLLTGGKDGVVLSWGTPVCKSSGTGNTDEEEDDDGDGRGTDVVSILRRQRKQRSRWTNRSVQERDSGGATSQAEGSIGDVDTW</sequence>
<dbReference type="InterPro" id="IPR015943">
    <property type="entry name" value="WD40/YVTN_repeat-like_dom_sf"/>
</dbReference>
<dbReference type="EMBL" id="JATAAI010000005">
    <property type="protein sequence ID" value="KAK1745467.1"/>
    <property type="molecule type" value="Genomic_DNA"/>
</dbReference>
<dbReference type="InterPro" id="IPR019775">
    <property type="entry name" value="WD40_repeat_CS"/>
</dbReference>
<keyword evidence="1 3" id="KW-0853">WD repeat</keyword>
<dbReference type="InterPro" id="IPR036322">
    <property type="entry name" value="WD40_repeat_dom_sf"/>
</dbReference>
<feature type="region of interest" description="Disordered" evidence="4">
    <location>
        <begin position="655"/>
        <end position="719"/>
    </location>
</feature>
<comment type="caution">
    <text evidence="5">The sequence shown here is derived from an EMBL/GenBank/DDBJ whole genome shotgun (WGS) entry which is preliminary data.</text>
</comment>
<feature type="compositionally biased region" description="Polar residues" evidence="4">
    <location>
        <begin position="1"/>
        <end position="19"/>
    </location>
</feature>
<dbReference type="GO" id="GO:0006283">
    <property type="term" value="P:transcription-coupled nucleotide-excision repair"/>
    <property type="evidence" value="ECO:0007669"/>
    <property type="project" value="InterPro"/>
</dbReference>
<feature type="region of interest" description="Disordered" evidence="4">
    <location>
        <begin position="108"/>
        <end position="129"/>
    </location>
</feature>
<feature type="repeat" description="WD" evidence="3">
    <location>
        <begin position="465"/>
        <end position="506"/>
    </location>
</feature>
<keyword evidence="6" id="KW-1185">Reference proteome</keyword>
<dbReference type="InterPro" id="IPR042238">
    <property type="entry name" value="Rad28/ERCC8/Ckn1/ATCSA-1"/>
</dbReference>
<dbReference type="SMART" id="SM00320">
    <property type="entry name" value="WD40"/>
    <property type="match status" value="5"/>
</dbReference>
<reference evidence="5" key="1">
    <citation type="submission" date="2023-06" db="EMBL/GenBank/DDBJ databases">
        <title>Survivors Of The Sea: Transcriptome response of Skeletonema marinoi to long-term dormancy.</title>
        <authorList>
            <person name="Pinder M.I.M."/>
            <person name="Kourtchenko O."/>
            <person name="Robertson E.K."/>
            <person name="Larsson T."/>
            <person name="Maumus F."/>
            <person name="Osuna-Cruz C.M."/>
            <person name="Vancaester E."/>
            <person name="Stenow R."/>
            <person name="Vandepoele K."/>
            <person name="Ploug H."/>
            <person name="Bruchert V."/>
            <person name="Godhe A."/>
            <person name="Topel M."/>
        </authorList>
    </citation>
    <scope>NUCLEOTIDE SEQUENCE</scope>
    <source>
        <strain evidence="5">R05AC</strain>
    </source>
</reference>
<dbReference type="GO" id="GO:0000209">
    <property type="term" value="P:protein polyubiquitination"/>
    <property type="evidence" value="ECO:0007669"/>
    <property type="project" value="TreeGrafter"/>
</dbReference>
<dbReference type="Proteomes" id="UP001224775">
    <property type="component" value="Unassembled WGS sequence"/>
</dbReference>
<dbReference type="SUPFAM" id="SSF50978">
    <property type="entry name" value="WD40 repeat-like"/>
    <property type="match status" value="1"/>
</dbReference>
<evidence type="ECO:0000256" key="3">
    <source>
        <dbReference type="PROSITE-ProRule" id="PRU00221"/>
    </source>
</evidence>
<evidence type="ECO:0000256" key="2">
    <source>
        <dbReference type="ARBA" id="ARBA00022737"/>
    </source>
</evidence>